<dbReference type="InterPro" id="IPR012349">
    <property type="entry name" value="Split_barrel_FMN-bd"/>
</dbReference>
<dbReference type="Gene3D" id="2.30.110.10">
    <property type="entry name" value="Electron Transport, Fmn-binding Protein, Chain A"/>
    <property type="match status" value="1"/>
</dbReference>
<dbReference type="AlphaFoldDB" id="A0A2A4FK02"/>
<evidence type="ECO:0000313" key="1">
    <source>
        <dbReference type="EMBL" id="PCE33407.1"/>
    </source>
</evidence>
<sequence length="233" mass="25058">MTVTETTPPSARTRIRRIAKLGRYDRATLHAIVDAAYMCHVAFADEHGVHCIPTACWRDGDHLYIHGSNGSRMLKLATDGAQVCVTITHLDGLVLARAAFEHSMNYRSAVIYGAFEVVAGEAKAAALDTFLERLAPGRSHEVRPGDASELAATTVLRIALEEAACKVRSGGPEDDDADLSLPVWAGVLPLALQPMAPIVDAAPTGTPEYVKRWHALAEQMKQRCSVDDVASGC</sequence>
<proteinExistence type="predicted"/>
<accession>A0A2A4FK02</accession>
<dbReference type="EMBL" id="MTZU01000015">
    <property type="protein sequence ID" value="PCE33407.1"/>
    <property type="molecule type" value="Genomic_DNA"/>
</dbReference>
<name>A0A2A4FK02_9BURK</name>
<comment type="caution">
    <text evidence="1">The sequence shown here is derived from an EMBL/GenBank/DDBJ whole genome shotgun (WGS) entry which is preliminary data.</text>
</comment>
<evidence type="ECO:0000313" key="2">
    <source>
        <dbReference type="Proteomes" id="UP000217994"/>
    </source>
</evidence>
<dbReference type="Pfam" id="PF12900">
    <property type="entry name" value="Pyridox_ox_2"/>
    <property type="match status" value="1"/>
</dbReference>
<dbReference type="RefSeq" id="WP_084908495.1">
    <property type="nucleotide sequence ID" value="NZ_CP020738.1"/>
</dbReference>
<dbReference type="PANTHER" id="PTHR34071:SF2">
    <property type="entry name" value="FLAVIN-NUCLEOTIDE-BINDING PROTEIN"/>
    <property type="match status" value="1"/>
</dbReference>
<dbReference type="Proteomes" id="UP000217994">
    <property type="component" value="Unassembled WGS sequence"/>
</dbReference>
<protein>
    <recommendedName>
        <fullName evidence="3">Flavin-nucleotide-binding protein</fullName>
    </recommendedName>
</protein>
<organism evidence="1 2">
    <name type="scientific">Burkholderia ubonensis subsp. mesacidophila</name>
    <dbReference type="NCBI Taxonomy" id="265293"/>
    <lineage>
        <taxon>Bacteria</taxon>
        <taxon>Pseudomonadati</taxon>
        <taxon>Pseudomonadota</taxon>
        <taxon>Betaproteobacteria</taxon>
        <taxon>Burkholderiales</taxon>
        <taxon>Burkholderiaceae</taxon>
        <taxon>Burkholderia</taxon>
        <taxon>Burkholderia cepacia complex</taxon>
    </lineage>
</organism>
<evidence type="ECO:0008006" key="3">
    <source>
        <dbReference type="Google" id="ProtNLM"/>
    </source>
</evidence>
<dbReference type="SUPFAM" id="SSF50475">
    <property type="entry name" value="FMN-binding split barrel"/>
    <property type="match status" value="1"/>
</dbReference>
<dbReference type="InterPro" id="IPR024747">
    <property type="entry name" value="Pyridox_Oxase-rel"/>
</dbReference>
<dbReference type="GeneID" id="69002875"/>
<gene>
    <name evidence="1" type="ORF">BZL54_05345</name>
</gene>
<dbReference type="PANTHER" id="PTHR34071">
    <property type="entry name" value="5-NITROIMIDAZOLE ANTIBIOTICS RESISTANCE PROTEIN, NIMA-FAMILY-RELATED PROTEIN-RELATED"/>
    <property type="match status" value="1"/>
</dbReference>
<reference evidence="1 2" key="1">
    <citation type="submission" date="2017-01" db="EMBL/GenBank/DDBJ databases">
        <title>Whole-Genome Shotgun Sequencing of Two beta-Proteobacterial Species in Search of the Bulgecin Biosynthetic Cluster.</title>
        <authorList>
            <person name="Horsman M.E."/>
            <person name="Marous D.R."/>
            <person name="Li R."/>
            <person name="Oliver R.A."/>
            <person name="Byun B."/>
            <person name="Emrich S.J."/>
            <person name="Boggess B."/>
            <person name="Townsend C.A."/>
            <person name="Mobashery S."/>
        </authorList>
    </citation>
    <scope>NUCLEOTIDE SEQUENCE [LARGE SCALE GENOMIC DNA]</scope>
    <source>
        <strain evidence="1 2">ATCC 31433</strain>
    </source>
</reference>